<feature type="region of interest" description="Disordered" evidence="7">
    <location>
        <begin position="422"/>
        <end position="466"/>
    </location>
</feature>
<dbReference type="Pfam" id="PF00400">
    <property type="entry name" value="WD40"/>
    <property type="match status" value="3"/>
</dbReference>
<evidence type="ECO:0000256" key="2">
    <source>
        <dbReference type="ARBA" id="ARBA00005969"/>
    </source>
</evidence>
<gene>
    <name evidence="9" type="ORF">EG68_08765</name>
</gene>
<sequence>MDVIYRPPCAKQHTDGKLVSVVMFAGTKNFSQVVLIGGFNHPLADLKSMHASDEADSMAVRFFNAFSDVSLTKQMQALTGWSLDAMLSRLDFQLYTEPMALANIDCNVPLWRGFRVGLKMFSSRPSAPPGSGTSYKFTVVETCDRIKEEFNYIQQQNHSLHLEREKLISERSDMQRICVMYYEMANGLNLEMHRQMEIAKRLSAILTQVLPFLSQEHQSQVLSAIERAKQVTMQELNSVLTAQIEDAKTSKFFNGNNSGLMAEQLEAYKMSALSGTPPSSLASGLHGLNMSHGAAGSSYGGPTNIPNSLPGVIPSLSPPNNPAMSAALLNGLISAAGAPSIVPGGFMVPTTGSSTLSRDSDKLTISDEKQRAAAVAAANSILLGGRPPGIGSSLLPPPPNPLSGILGANVGDFPGFPGTFPLAPGTGEPSDATGVVNMGQGVGPNSSQQPGRSASTGSGGGLAGRQSNIASGLQSAAQSAVGALHLGISRGLPGSTGSLASDEKRRKFTDSRDTVGQENGSWFGNEEYRCHPEKASSSRRSTGAQQPNSSPQLGSDSNASYPTTSSAPAVGSVGGSSGRSSQISEFSSAHRWRSSNKSTSGPGAHSFVVLPGGQTRPCALASAPGATTAPGLPRRLQHLASLPHGDVVCAVTIGPCPAGRASSLATASDVCRGMSNTASDVESLAESPGSNIASSAAAHFAYTGARGSVKLWDLAAIGASMVSGISARDIAPLFTFDCLCQDSYVRSIKLFSDSSHLVIGGESNALTLWDLNGPGRRKAELTFEAPACYALALSPNGKLCYSCCSDGYVSVWDVHNQSVVHQFHGHVDGTSCVELTSDGTRLWTGGLDSKPARPLHHIEFKSQVFSLGLTIGHNPLFMARHQVASISPRSGDGDSASSTGLLRDTSSPQSVEGRSIVVGGSNKTSANTGGWLAVGLESSEIEVVAIGPDGPAPAGVCANLRDESSPTVSPLSSYTSSSAMSQPQHFRLTHHESCVLALRFAHHGDWFITTGKDHQVNAWRTPYGACLLETKEAASVLTCDISPDDKFVVTGSGDKRANLYEVIFSSGSSA</sequence>
<dbReference type="SUPFAM" id="SSF50978">
    <property type="entry name" value="WD40 repeat-like"/>
    <property type="match status" value="1"/>
</dbReference>
<accession>A0A8S9YFM2</accession>
<dbReference type="InterPro" id="IPR036322">
    <property type="entry name" value="WD40_repeat_dom_sf"/>
</dbReference>
<dbReference type="GO" id="GO:0005667">
    <property type="term" value="C:transcription regulator complex"/>
    <property type="evidence" value="ECO:0007669"/>
    <property type="project" value="TreeGrafter"/>
</dbReference>
<proteinExistence type="inferred from homology"/>
<dbReference type="PANTHER" id="PTHR10814">
    <property type="entry name" value="TRANSDUCIN-LIKE ENHANCER PROTEIN"/>
    <property type="match status" value="1"/>
</dbReference>
<keyword evidence="4" id="KW-0677">Repeat</keyword>
<dbReference type="InterPro" id="IPR019775">
    <property type="entry name" value="WD40_repeat_CS"/>
</dbReference>
<evidence type="ECO:0000256" key="6">
    <source>
        <dbReference type="PROSITE-ProRule" id="PRU00221"/>
    </source>
</evidence>
<comment type="similarity">
    <text evidence="2">Belongs to the WD repeat Groucho/TLE family.</text>
</comment>
<evidence type="ECO:0000313" key="9">
    <source>
        <dbReference type="EMBL" id="KAF7232715.1"/>
    </source>
</evidence>
<comment type="caution">
    <text evidence="9">The sequence shown here is derived from an EMBL/GenBank/DDBJ whole genome shotgun (WGS) entry which is preliminary data.</text>
</comment>
<dbReference type="PANTHER" id="PTHR10814:SF21">
    <property type="entry name" value="PROTEIN GROUCHO"/>
    <property type="match status" value="1"/>
</dbReference>
<dbReference type="InterPro" id="IPR009146">
    <property type="entry name" value="Groucho_enhance"/>
</dbReference>
<feature type="compositionally biased region" description="Basic and acidic residues" evidence="7">
    <location>
        <begin position="526"/>
        <end position="536"/>
    </location>
</feature>
<keyword evidence="5" id="KW-0539">Nucleus</keyword>
<dbReference type="Pfam" id="PF03920">
    <property type="entry name" value="TLE_N"/>
    <property type="match status" value="1"/>
</dbReference>
<feature type="domain" description="Groucho/TLE N-terminal Q-rich" evidence="8">
    <location>
        <begin position="136"/>
        <end position="246"/>
    </location>
</feature>
<dbReference type="InterPro" id="IPR015943">
    <property type="entry name" value="WD40/YVTN_repeat-like_dom_sf"/>
</dbReference>
<dbReference type="OrthoDB" id="2624652at2759"/>
<evidence type="ECO:0000313" key="10">
    <source>
        <dbReference type="Proteomes" id="UP000822476"/>
    </source>
</evidence>
<feature type="region of interest" description="Disordered" evidence="7">
    <location>
        <begin position="490"/>
        <end position="609"/>
    </location>
</feature>
<dbReference type="Gene3D" id="2.130.10.10">
    <property type="entry name" value="YVTN repeat-like/Quinoprotein amine dehydrogenase"/>
    <property type="match status" value="2"/>
</dbReference>
<dbReference type="InterPro" id="IPR001680">
    <property type="entry name" value="WD40_rpt"/>
</dbReference>
<comment type="subcellular location">
    <subcellularLocation>
        <location evidence="1">Nucleus</location>
    </subcellularLocation>
</comment>
<evidence type="ECO:0000256" key="4">
    <source>
        <dbReference type="ARBA" id="ARBA00022737"/>
    </source>
</evidence>
<dbReference type="GO" id="GO:0005634">
    <property type="term" value="C:nucleus"/>
    <property type="evidence" value="ECO:0007669"/>
    <property type="project" value="UniProtKB-SubCell"/>
</dbReference>
<feature type="compositionally biased region" description="Polar residues" evidence="7">
    <location>
        <begin position="538"/>
        <end position="564"/>
    </location>
</feature>
<feature type="compositionally biased region" description="Polar residues" evidence="7">
    <location>
        <begin position="895"/>
        <end position="912"/>
    </location>
</feature>
<protein>
    <recommendedName>
        <fullName evidence="8">Groucho/TLE N-terminal Q-rich domain-containing protein</fullName>
    </recommendedName>
</protein>
<dbReference type="PROSITE" id="PS00678">
    <property type="entry name" value="WD_REPEATS_1"/>
    <property type="match status" value="1"/>
</dbReference>
<feature type="repeat" description="WD" evidence="6">
    <location>
        <begin position="781"/>
        <end position="822"/>
    </location>
</feature>
<evidence type="ECO:0000256" key="3">
    <source>
        <dbReference type="ARBA" id="ARBA00022574"/>
    </source>
</evidence>
<keyword evidence="3 6" id="KW-0853">WD repeat</keyword>
<dbReference type="SMART" id="SM00320">
    <property type="entry name" value="WD40"/>
    <property type="match status" value="6"/>
</dbReference>
<dbReference type="InterPro" id="IPR005617">
    <property type="entry name" value="Groucho/TLE_N"/>
</dbReference>
<dbReference type="PROSITE" id="PS50082">
    <property type="entry name" value="WD_REPEATS_2"/>
    <property type="match status" value="2"/>
</dbReference>
<keyword evidence="10" id="KW-1185">Reference proteome</keyword>
<name>A0A8S9YFM2_9TREM</name>
<evidence type="ECO:0000256" key="7">
    <source>
        <dbReference type="SAM" id="MobiDB-lite"/>
    </source>
</evidence>
<reference evidence="9" key="1">
    <citation type="submission" date="2019-07" db="EMBL/GenBank/DDBJ databases">
        <title>Annotation for the trematode Paragonimus miyazaki's.</title>
        <authorList>
            <person name="Choi Y.-J."/>
        </authorList>
    </citation>
    <scope>NUCLEOTIDE SEQUENCE</scope>
    <source>
        <strain evidence="9">Japan</strain>
    </source>
</reference>
<feature type="region of interest" description="Disordered" evidence="7">
    <location>
        <begin position="887"/>
        <end position="915"/>
    </location>
</feature>
<evidence type="ECO:0000256" key="5">
    <source>
        <dbReference type="ARBA" id="ARBA00023242"/>
    </source>
</evidence>
<dbReference type="GO" id="GO:0003714">
    <property type="term" value="F:transcription corepressor activity"/>
    <property type="evidence" value="ECO:0007669"/>
    <property type="project" value="TreeGrafter"/>
</dbReference>
<feature type="repeat" description="WD" evidence="6">
    <location>
        <begin position="988"/>
        <end position="1019"/>
    </location>
</feature>
<dbReference type="GO" id="GO:0090090">
    <property type="term" value="P:negative regulation of canonical Wnt signaling pathway"/>
    <property type="evidence" value="ECO:0007669"/>
    <property type="project" value="TreeGrafter"/>
</dbReference>
<dbReference type="EMBL" id="JTDE01021601">
    <property type="protein sequence ID" value="KAF7232715.1"/>
    <property type="molecule type" value="Genomic_DNA"/>
</dbReference>
<feature type="compositionally biased region" description="Low complexity" evidence="7">
    <location>
        <begin position="578"/>
        <end position="587"/>
    </location>
</feature>
<evidence type="ECO:0000259" key="8">
    <source>
        <dbReference type="Pfam" id="PF03920"/>
    </source>
</evidence>
<feature type="compositionally biased region" description="Basic and acidic residues" evidence="7">
    <location>
        <begin position="501"/>
        <end position="515"/>
    </location>
</feature>
<evidence type="ECO:0000256" key="1">
    <source>
        <dbReference type="ARBA" id="ARBA00004123"/>
    </source>
</evidence>
<dbReference type="Proteomes" id="UP000822476">
    <property type="component" value="Unassembled WGS sequence"/>
</dbReference>
<dbReference type="AlphaFoldDB" id="A0A8S9YFM2"/>
<organism evidence="9 10">
    <name type="scientific">Paragonimus skrjabini miyazakii</name>
    <dbReference type="NCBI Taxonomy" id="59628"/>
    <lineage>
        <taxon>Eukaryota</taxon>
        <taxon>Metazoa</taxon>
        <taxon>Spiralia</taxon>
        <taxon>Lophotrochozoa</taxon>
        <taxon>Platyhelminthes</taxon>
        <taxon>Trematoda</taxon>
        <taxon>Digenea</taxon>
        <taxon>Plagiorchiida</taxon>
        <taxon>Troglotremata</taxon>
        <taxon>Troglotrematidae</taxon>
        <taxon>Paragonimus</taxon>
    </lineage>
</organism>